<dbReference type="Proteomes" id="UP000565441">
    <property type="component" value="Unassembled WGS sequence"/>
</dbReference>
<reference evidence="2 3" key="1">
    <citation type="journal article" date="2020" name="ISME J.">
        <title>Uncovering the hidden diversity of litter-decomposition mechanisms in mushroom-forming fungi.</title>
        <authorList>
            <person name="Floudas D."/>
            <person name="Bentzer J."/>
            <person name="Ahren D."/>
            <person name="Johansson T."/>
            <person name="Persson P."/>
            <person name="Tunlid A."/>
        </authorList>
    </citation>
    <scope>NUCLEOTIDE SEQUENCE [LARGE SCALE GENOMIC DNA]</scope>
    <source>
        <strain evidence="2 3">CBS 661.87</strain>
    </source>
</reference>
<keyword evidence="3" id="KW-1185">Reference proteome</keyword>
<name>A0A8H5HAJ8_9AGAR</name>
<evidence type="ECO:0000313" key="2">
    <source>
        <dbReference type="EMBL" id="KAF5379783.1"/>
    </source>
</evidence>
<evidence type="ECO:0000256" key="1">
    <source>
        <dbReference type="SAM" id="MobiDB-lite"/>
    </source>
</evidence>
<comment type="caution">
    <text evidence="2">The sequence shown here is derived from an EMBL/GenBank/DDBJ whole genome shotgun (WGS) entry which is preliminary data.</text>
</comment>
<feature type="region of interest" description="Disordered" evidence="1">
    <location>
        <begin position="92"/>
        <end position="117"/>
    </location>
</feature>
<feature type="region of interest" description="Disordered" evidence="1">
    <location>
        <begin position="1"/>
        <end position="26"/>
    </location>
</feature>
<protein>
    <submittedName>
        <fullName evidence="2">Uncharacterized protein</fullName>
    </submittedName>
</protein>
<accession>A0A8H5HAJ8</accession>
<dbReference type="EMBL" id="JAACJP010000015">
    <property type="protein sequence ID" value="KAF5379783.1"/>
    <property type="molecule type" value="Genomic_DNA"/>
</dbReference>
<dbReference type="AlphaFoldDB" id="A0A8H5HAJ8"/>
<proteinExistence type="predicted"/>
<organism evidence="2 3">
    <name type="scientific">Tricholomella constricta</name>
    <dbReference type="NCBI Taxonomy" id="117010"/>
    <lineage>
        <taxon>Eukaryota</taxon>
        <taxon>Fungi</taxon>
        <taxon>Dikarya</taxon>
        <taxon>Basidiomycota</taxon>
        <taxon>Agaricomycotina</taxon>
        <taxon>Agaricomycetes</taxon>
        <taxon>Agaricomycetidae</taxon>
        <taxon>Agaricales</taxon>
        <taxon>Tricholomatineae</taxon>
        <taxon>Lyophyllaceae</taxon>
        <taxon>Tricholomella</taxon>
    </lineage>
</organism>
<dbReference type="OrthoDB" id="2972176at2759"/>
<gene>
    <name evidence="2" type="ORF">D9615_005702</name>
</gene>
<feature type="compositionally biased region" description="Basic residues" evidence="1">
    <location>
        <begin position="100"/>
        <end position="109"/>
    </location>
</feature>
<evidence type="ECO:0000313" key="3">
    <source>
        <dbReference type="Proteomes" id="UP000565441"/>
    </source>
</evidence>
<feature type="region of interest" description="Disordered" evidence="1">
    <location>
        <begin position="183"/>
        <end position="224"/>
    </location>
</feature>
<sequence>MPGKTPKVRSLALKTSTTPRHDAYTTHASSLASPFLCSDSDSDSPHTPSYTTTVRLRATIATVPETRLREIMVRLVDRSPGFQHAVAKELLVPDTAPPSPRRKHRRTGRRSLDMPAERPCANCGKQIRVEEVEGQDDAVCVHHPGRLEEEIYEFPSRTPEGRAFQVRRKITMWTCCGEDARSPGCASAPAHVRAGPRGRARARAASQGVSISTAGGSGCPKARV</sequence>